<name>A0A6P8B5A7_PYRGI</name>
<reference evidence="2 3" key="1">
    <citation type="journal article" date="2019" name="Mol. Biol. Evol.">
        <title>Blast fungal genomes show frequent chromosomal changes, gene gains and losses, and effector gene turnover.</title>
        <authorList>
            <person name="Gomez Luciano L.B."/>
            <person name="Jason Tsai I."/>
            <person name="Chuma I."/>
            <person name="Tosa Y."/>
            <person name="Chen Y.H."/>
            <person name="Li J.Y."/>
            <person name="Li M.Y."/>
            <person name="Jade Lu M.Y."/>
            <person name="Nakayashiki H."/>
            <person name="Li W.H."/>
        </authorList>
    </citation>
    <scope>NUCLEOTIDE SEQUENCE [LARGE SCALE GENOMIC DNA]</scope>
    <source>
        <strain evidence="2 3">NI907</strain>
    </source>
</reference>
<gene>
    <name evidence="3" type="ORF">PgNI_06496</name>
</gene>
<evidence type="ECO:0000256" key="1">
    <source>
        <dbReference type="SAM" id="SignalP"/>
    </source>
</evidence>
<evidence type="ECO:0000313" key="3">
    <source>
        <dbReference type="RefSeq" id="XP_030982416.1"/>
    </source>
</evidence>
<accession>A0A6P8B5A7</accession>
<evidence type="ECO:0008006" key="4">
    <source>
        <dbReference type="Google" id="ProtNLM"/>
    </source>
</evidence>
<dbReference type="Proteomes" id="UP000515153">
    <property type="component" value="Chromosome I"/>
</dbReference>
<dbReference type="KEGG" id="pgri:PgNI_06496"/>
<reference evidence="3" key="3">
    <citation type="submission" date="2025-08" db="UniProtKB">
        <authorList>
            <consortium name="RefSeq"/>
        </authorList>
    </citation>
    <scope>IDENTIFICATION</scope>
    <source>
        <strain evidence="3">NI907</strain>
    </source>
</reference>
<feature type="chain" id="PRO_5028189791" description="Antifungal protein" evidence="1">
    <location>
        <begin position="17"/>
        <end position="76"/>
    </location>
</feature>
<dbReference type="RefSeq" id="XP_030982416.1">
    <property type="nucleotide sequence ID" value="XM_031126520.1"/>
</dbReference>
<reference evidence="3" key="2">
    <citation type="submission" date="2019-10" db="EMBL/GenBank/DDBJ databases">
        <authorList>
            <consortium name="NCBI Genome Project"/>
        </authorList>
    </citation>
    <scope>NUCLEOTIDE SEQUENCE</scope>
    <source>
        <strain evidence="3">NI907</strain>
    </source>
</reference>
<keyword evidence="2" id="KW-1185">Reference proteome</keyword>
<keyword evidence="1" id="KW-0732">Signal</keyword>
<dbReference type="GeneID" id="41961429"/>
<proteinExistence type="predicted"/>
<dbReference type="AlphaFoldDB" id="A0A6P8B5A7"/>
<evidence type="ECO:0000313" key="2">
    <source>
        <dbReference type="Proteomes" id="UP000515153"/>
    </source>
</evidence>
<feature type="signal peptide" evidence="1">
    <location>
        <begin position="1"/>
        <end position="16"/>
    </location>
</feature>
<sequence>MRFTIVILATASLAAAAPLSVFGLLTEGRSCTGAEYTCGKLFDNKQTYTCQDGRFRKGAKCANSCSKSGEAVVCDL</sequence>
<organism evidence="2 3">
    <name type="scientific">Pyricularia grisea</name>
    <name type="common">Crabgrass-specific blast fungus</name>
    <name type="synonym">Magnaporthe grisea</name>
    <dbReference type="NCBI Taxonomy" id="148305"/>
    <lineage>
        <taxon>Eukaryota</taxon>
        <taxon>Fungi</taxon>
        <taxon>Dikarya</taxon>
        <taxon>Ascomycota</taxon>
        <taxon>Pezizomycotina</taxon>
        <taxon>Sordariomycetes</taxon>
        <taxon>Sordariomycetidae</taxon>
        <taxon>Magnaporthales</taxon>
        <taxon>Pyriculariaceae</taxon>
        <taxon>Pyricularia</taxon>
    </lineage>
</organism>
<protein>
    <recommendedName>
        <fullName evidence="4">Antifungal protein</fullName>
    </recommendedName>
</protein>